<evidence type="ECO:0000256" key="3">
    <source>
        <dbReference type="ARBA" id="ARBA00022679"/>
    </source>
</evidence>
<comment type="similarity">
    <text evidence="8">Belongs to the methylthiotransferase family. RimO subfamily.</text>
</comment>
<keyword evidence="2 8" id="KW-0963">Cytoplasm</keyword>
<evidence type="ECO:0000259" key="9">
    <source>
        <dbReference type="PROSITE" id="PS50926"/>
    </source>
</evidence>
<dbReference type="GO" id="GO:0046872">
    <property type="term" value="F:metal ion binding"/>
    <property type="evidence" value="ECO:0007669"/>
    <property type="project" value="UniProtKB-KW"/>
</dbReference>
<dbReference type="InterPro" id="IPR058240">
    <property type="entry name" value="rSAM_sf"/>
</dbReference>
<evidence type="ECO:0000259" key="10">
    <source>
        <dbReference type="PROSITE" id="PS51449"/>
    </source>
</evidence>
<dbReference type="InterPro" id="IPR005839">
    <property type="entry name" value="Methylthiotransferase"/>
</dbReference>
<dbReference type="SFLD" id="SFLDG01061">
    <property type="entry name" value="methylthiotransferase"/>
    <property type="match status" value="1"/>
</dbReference>
<dbReference type="InterPro" id="IPR002792">
    <property type="entry name" value="TRAM_dom"/>
</dbReference>
<dbReference type="SFLD" id="SFLDS00029">
    <property type="entry name" value="Radical_SAM"/>
    <property type="match status" value="1"/>
</dbReference>
<keyword evidence="1 8" id="KW-0004">4Fe-4S</keyword>
<name>A0A2K2U7P0_9ACTN</name>
<feature type="binding site" evidence="8">
    <location>
        <position position="56"/>
    </location>
    <ligand>
        <name>[4Fe-4S] cluster</name>
        <dbReference type="ChEBI" id="CHEBI:49883"/>
        <label>1</label>
    </ligand>
</feature>
<dbReference type="Gene3D" id="3.80.30.20">
    <property type="entry name" value="tm_1862 like domain"/>
    <property type="match status" value="1"/>
</dbReference>
<evidence type="ECO:0000313" key="13">
    <source>
        <dbReference type="Proteomes" id="UP000236488"/>
    </source>
</evidence>
<keyword evidence="6 8" id="KW-0408">Iron</keyword>
<dbReference type="GO" id="GO:0103039">
    <property type="term" value="F:protein methylthiotransferase activity"/>
    <property type="evidence" value="ECO:0007669"/>
    <property type="project" value="UniProtKB-EC"/>
</dbReference>
<dbReference type="RefSeq" id="WP_092200597.1">
    <property type="nucleotide sequence ID" value="NZ_PPEL01000005.1"/>
</dbReference>
<dbReference type="GO" id="GO:0005829">
    <property type="term" value="C:cytosol"/>
    <property type="evidence" value="ECO:0007669"/>
    <property type="project" value="TreeGrafter"/>
</dbReference>
<dbReference type="GO" id="GO:0051539">
    <property type="term" value="F:4 iron, 4 sulfur cluster binding"/>
    <property type="evidence" value="ECO:0007669"/>
    <property type="project" value="UniProtKB-UniRule"/>
</dbReference>
<gene>
    <name evidence="8 12" type="primary">rimO</name>
    <name evidence="12" type="ORF">C2L80_02220</name>
</gene>
<dbReference type="SFLD" id="SFLDG01082">
    <property type="entry name" value="B12-binding_domain_containing"/>
    <property type="match status" value="1"/>
</dbReference>
<comment type="catalytic activity">
    <reaction evidence="8">
        <text>L-aspartate(89)-[ribosomal protein uS12]-hydrogen + (sulfur carrier)-SH + AH2 + 2 S-adenosyl-L-methionine = 3-methylsulfanyl-L-aspartate(89)-[ribosomal protein uS12]-hydrogen + (sulfur carrier)-H + 5'-deoxyadenosine + L-methionine + A + S-adenosyl-L-homocysteine + 2 H(+)</text>
        <dbReference type="Rhea" id="RHEA:37087"/>
        <dbReference type="Rhea" id="RHEA-COMP:10460"/>
        <dbReference type="Rhea" id="RHEA-COMP:10461"/>
        <dbReference type="Rhea" id="RHEA-COMP:14737"/>
        <dbReference type="Rhea" id="RHEA-COMP:14739"/>
        <dbReference type="ChEBI" id="CHEBI:13193"/>
        <dbReference type="ChEBI" id="CHEBI:15378"/>
        <dbReference type="ChEBI" id="CHEBI:17319"/>
        <dbReference type="ChEBI" id="CHEBI:17499"/>
        <dbReference type="ChEBI" id="CHEBI:29917"/>
        <dbReference type="ChEBI" id="CHEBI:29961"/>
        <dbReference type="ChEBI" id="CHEBI:57844"/>
        <dbReference type="ChEBI" id="CHEBI:57856"/>
        <dbReference type="ChEBI" id="CHEBI:59789"/>
        <dbReference type="ChEBI" id="CHEBI:64428"/>
        <dbReference type="ChEBI" id="CHEBI:73599"/>
        <dbReference type="EC" id="2.8.4.4"/>
    </reaction>
</comment>
<dbReference type="InterPro" id="IPR007197">
    <property type="entry name" value="rSAM"/>
</dbReference>
<dbReference type="Gene3D" id="3.40.50.12160">
    <property type="entry name" value="Methylthiotransferase, N-terminal domain"/>
    <property type="match status" value="1"/>
</dbReference>
<keyword evidence="3 8" id="KW-0808">Transferase</keyword>
<dbReference type="InterPro" id="IPR005840">
    <property type="entry name" value="Ribosomal_uS12_MeSTrfase_RimO"/>
</dbReference>
<evidence type="ECO:0000256" key="7">
    <source>
        <dbReference type="ARBA" id="ARBA00023014"/>
    </source>
</evidence>
<dbReference type="InterPro" id="IPR038135">
    <property type="entry name" value="Methylthiotransferase_N_sf"/>
</dbReference>
<comment type="caution">
    <text evidence="12">The sequence shown here is derived from an EMBL/GenBank/DDBJ whole genome shotgun (WGS) entry which is preliminary data.</text>
</comment>
<dbReference type="PROSITE" id="PS51449">
    <property type="entry name" value="MTTASE_N"/>
    <property type="match status" value="1"/>
</dbReference>
<keyword evidence="4 8" id="KW-0949">S-adenosyl-L-methionine</keyword>
<evidence type="ECO:0000256" key="2">
    <source>
        <dbReference type="ARBA" id="ARBA00022490"/>
    </source>
</evidence>
<dbReference type="PROSITE" id="PS01278">
    <property type="entry name" value="MTTASE_RADICAL"/>
    <property type="match status" value="1"/>
</dbReference>
<keyword evidence="13" id="KW-1185">Reference proteome</keyword>
<dbReference type="Pfam" id="PF18693">
    <property type="entry name" value="TRAM_2"/>
    <property type="match status" value="1"/>
</dbReference>
<dbReference type="InterPro" id="IPR023404">
    <property type="entry name" value="rSAM_horseshoe"/>
</dbReference>
<dbReference type="EMBL" id="PPEL01000005">
    <property type="protein sequence ID" value="PNV66252.1"/>
    <property type="molecule type" value="Genomic_DNA"/>
</dbReference>
<dbReference type="NCBIfam" id="TIGR00089">
    <property type="entry name" value="MiaB/RimO family radical SAM methylthiotransferase"/>
    <property type="match status" value="1"/>
</dbReference>
<dbReference type="SUPFAM" id="SSF102114">
    <property type="entry name" value="Radical SAM enzymes"/>
    <property type="match status" value="1"/>
</dbReference>
<protein>
    <recommendedName>
        <fullName evidence="8">Ribosomal protein uS12 methylthiotransferase RimO</fullName>
        <shortName evidence="8">uS12 MTTase</shortName>
        <shortName evidence="8">uS12 methylthiotransferase</shortName>
        <ecNumber evidence="8">2.8.4.4</ecNumber>
    </recommendedName>
    <alternativeName>
        <fullName evidence="8">Ribosomal protein uS12 (aspartate-C(3))-methylthiotransferase</fullName>
    </alternativeName>
    <alternativeName>
        <fullName evidence="8">Ribosome maturation factor RimO</fullName>
    </alternativeName>
</protein>
<dbReference type="PROSITE" id="PS51918">
    <property type="entry name" value="RADICAL_SAM"/>
    <property type="match status" value="1"/>
</dbReference>
<organism evidence="12 13">
    <name type="scientific">Rubneribacter badeniensis</name>
    <dbReference type="NCBI Taxonomy" id="2070688"/>
    <lineage>
        <taxon>Bacteria</taxon>
        <taxon>Bacillati</taxon>
        <taxon>Actinomycetota</taxon>
        <taxon>Coriobacteriia</taxon>
        <taxon>Eggerthellales</taxon>
        <taxon>Eggerthellaceae</taxon>
        <taxon>Rubneribacter</taxon>
    </lineage>
</organism>
<dbReference type="Proteomes" id="UP000236488">
    <property type="component" value="Unassembled WGS sequence"/>
</dbReference>
<comment type="function">
    <text evidence="8">Catalyzes the methylthiolation of an aspartic acid residue of ribosomal protein uS12.</text>
</comment>
<evidence type="ECO:0000256" key="5">
    <source>
        <dbReference type="ARBA" id="ARBA00022723"/>
    </source>
</evidence>
<dbReference type="NCBIfam" id="TIGR01125">
    <property type="entry name" value="30S ribosomal protein S12 methylthiotransferase RimO"/>
    <property type="match status" value="1"/>
</dbReference>
<proteinExistence type="inferred from homology"/>
<evidence type="ECO:0000256" key="4">
    <source>
        <dbReference type="ARBA" id="ARBA00022691"/>
    </source>
</evidence>
<feature type="binding site" evidence="8">
    <location>
        <position position="171"/>
    </location>
    <ligand>
        <name>[4Fe-4S] cluster</name>
        <dbReference type="ChEBI" id="CHEBI:49883"/>
        <label>2</label>
        <note>4Fe-4S-S-AdoMet</note>
    </ligand>
</feature>
<dbReference type="FunFam" id="3.80.30.20:FF:000001">
    <property type="entry name" value="tRNA-2-methylthio-N(6)-dimethylallyladenosine synthase 2"/>
    <property type="match status" value="1"/>
</dbReference>
<keyword evidence="12" id="KW-0689">Ribosomal protein</keyword>
<keyword evidence="12" id="KW-0687">Ribonucleoprotein</keyword>
<dbReference type="GO" id="GO:0005840">
    <property type="term" value="C:ribosome"/>
    <property type="evidence" value="ECO:0007669"/>
    <property type="project" value="UniProtKB-KW"/>
</dbReference>
<dbReference type="CDD" id="cd01335">
    <property type="entry name" value="Radical_SAM"/>
    <property type="match status" value="1"/>
</dbReference>
<keyword evidence="5 8" id="KW-0479">Metal-binding</keyword>
<feature type="binding site" evidence="8">
    <location>
        <position position="164"/>
    </location>
    <ligand>
        <name>[4Fe-4S] cluster</name>
        <dbReference type="ChEBI" id="CHEBI:49883"/>
        <label>2</label>
        <note>4Fe-4S-S-AdoMet</note>
    </ligand>
</feature>
<dbReference type="Gene3D" id="2.40.50.140">
    <property type="entry name" value="Nucleic acid-binding proteins"/>
    <property type="match status" value="1"/>
</dbReference>
<dbReference type="InterPro" id="IPR012340">
    <property type="entry name" value="NA-bd_OB-fold"/>
</dbReference>
<dbReference type="EC" id="2.8.4.4" evidence="8"/>
<evidence type="ECO:0000259" key="11">
    <source>
        <dbReference type="PROSITE" id="PS51918"/>
    </source>
</evidence>
<dbReference type="SMART" id="SM00729">
    <property type="entry name" value="Elp3"/>
    <property type="match status" value="1"/>
</dbReference>
<comment type="cofactor">
    <cofactor evidence="8">
        <name>[4Fe-4S] cluster</name>
        <dbReference type="ChEBI" id="CHEBI:49883"/>
    </cofactor>
    <text evidence="8">Binds 2 [4Fe-4S] clusters. One cluster is coordinated with 3 cysteines and an exchangeable S-adenosyl-L-methionine.</text>
</comment>
<dbReference type="InterPro" id="IPR020612">
    <property type="entry name" value="Methylthiotransferase_CS"/>
</dbReference>
<keyword evidence="7 8" id="KW-0411">Iron-sulfur</keyword>
<feature type="domain" description="TRAM" evidence="9">
    <location>
        <begin position="383"/>
        <end position="444"/>
    </location>
</feature>
<dbReference type="InterPro" id="IPR006638">
    <property type="entry name" value="Elp3/MiaA/NifB-like_rSAM"/>
</dbReference>
<accession>A0A2K2U7P0</accession>
<feature type="binding site" evidence="8">
    <location>
        <position position="168"/>
    </location>
    <ligand>
        <name>[4Fe-4S] cluster</name>
        <dbReference type="ChEBI" id="CHEBI:49883"/>
        <label>2</label>
        <note>4Fe-4S-S-AdoMet</note>
    </ligand>
</feature>
<feature type="domain" description="Radical SAM core" evidence="11">
    <location>
        <begin position="150"/>
        <end position="380"/>
    </location>
</feature>
<reference evidence="12 13" key="1">
    <citation type="journal article" date="2018" name="Int. J. Syst. Evol. Microbiol.">
        <title>Rubneribacter badeniensis gen. nov., sp. nov. and Enteroscipio rubneri gen. nov., sp. nov., new members of the Eggerthellaceae isolated from human faeces.</title>
        <authorList>
            <person name="Danylec N."/>
            <person name="Gobl A."/>
            <person name="Stoll D.A."/>
            <person name="Hetzer B."/>
            <person name="Kulling S.E."/>
            <person name="Huch M."/>
        </authorList>
    </citation>
    <scope>NUCLEOTIDE SEQUENCE [LARGE SCALE GENOMIC DNA]</scope>
    <source>
        <strain evidence="12 13">ResAG-85</strain>
    </source>
</reference>
<feature type="binding site" evidence="8">
    <location>
        <position position="90"/>
    </location>
    <ligand>
        <name>[4Fe-4S] cluster</name>
        <dbReference type="ChEBI" id="CHEBI:49883"/>
        <label>1</label>
    </ligand>
</feature>
<feature type="domain" description="MTTase N-terminal" evidence="10">
    <location>
        <begin position="11"/>
        <end position="127"/>
    </location>
</feature>
<sequence>MDANFEGARTPAVAFVTLGCAKNEADTARMRARLAEAGFALIDDPARADAVVVNTCSFIQSATEESIEAVFDAAGLPNVEAGAPLVVAGCMPARYGDELADELVEARAFLPCSREDDVAAVMAEALGVELPLPGACAVCGPSDNAAGGPQTALPYAYVKISDGCDRFCSYCTIPFIRGRYRSFPLERVRAEVAAHAAAGVREVVLIAQDTGRWGEDFEEPSTLAELVSTLAEEFPDVWLRVMYLQPEGVTDDYLEAVAAHGNVCPYFDIPLQHVDEGVLRAMNRTGSRAEFEELIERILSRVPDATLRTTLIAGFPGETEELFEELVDFVEEGLFDYVGVFPYSREEGTRAARLDGQVDEDEKAERAQRLRDAADAASVPRIAARVGCEMDVLVEGAEEDGQLYGRAMCQAPEVDGVTYLAAGEPGEVVRVRIADTLLYEMEGE</sequence>
<dbReference type="PROSITE" id="PS50926">
    <property type="entry name" value="TRAM"/>
    <property type="match status" value="1"/>
</dbReference>
<feature type="binding site" evidence="8">
    <location>
        <position position="20"/>
    </location>
    <ligand>
        <name>[4Fe-4S] cluster</name>
        <dbReference type="ChEBI" id="CHEBI:49883"/>
        <label>1</label>
    </ligand>
</feature>
<dbReference type="Pfam" id="PF04055">
    <property type="entry name" value="Radical_SAM"/>
    <property type="match status" value="1"/>
</dbReference>
<dbReference type="HAMAP" id="MF_01865">
    <property type="entry name" value="MTTase_RimO"/>
    <property type="match status" value="1"/>
</dbReference>
<dbReference type="AlphaFoldDB" id="A0A2K2U7P0"/>
<evidence type="ECO:0000256" key="8">
    <source>
        <dbReference type="HAMAP-Rule" id="MF_01865"/>
    </source>
</evidence>
<evidence type="ECO:0000256" key="1">
    <source>
        <dbReference type="ARBA" id="ARBA00022485"/>
    </source>
</evidence>
<dbReference type="Pfam" id="PF00919">
    <property type="entry name" value="UPF0004"/>
    <property type="match status" value="1"/>
</dbReference>
<dbReference type="GO" id="GO:0035600">
    <property type="term" value="P:tRNA methylthiolation"/>
    <property type="evidence" value="ECO:0007669"/>
    <property type="project" value="UniProtKB-ARBA"/>
</dbReference>
<dbReference type="GO" id="GO:0035599">
    <property type="term" value="F:aspartic acid methylthiotransferase activity"/>
    <property type="evidence" value="ECO:0007669"/>
    <property type="project" value="TreeGrafter"/>
</dbReference>
<dbReference type="InterPro" id="IPR013848">
    <property type="entry name" value="Methylthiotransferase_N"/>
</dbReference>
<dbReference type="PANTHER" id="PTHR43837">
    <property type="entry name" value="RIBOSOMAL PROTEIN S12 METHYLTHIOTRANSFERASE RIMO"/>
    <property type="match status" value="1"/>
</dbReference>
<comment type="subcellular location">
    <subcellularLocation>
        <location evidence="8">Cytoplasm</location>
    </subcellularLocation>
</comment>
<evidence type="ECO:0000313" key="12">
    <source>
        <dbReference type="EMBL" id="PNV66252.1"/>
    </source>
</evidence>
<evidence type="ECO:0000256" key="6">
    <source>
        <dbReference type="ARBA" id="ARBA00023004"/>
    </source>
</evidence>
<dbReference type="PANTHER" id="PTHR43837:SF1">
    <property type="entry name" value="RIBOSOMAL PROTEIN US12 METHYLTHIOTRANSFERASE RIMO"/>
    <property type="match status" value="1"/>
</dbReference>